<evidence type="ECO:0000256" key="1">
    <source>
        <dbReference type="SAM" id="MobiDB-lite"/>
    </source>
</evidence>
<proteinExistence type="predicted"/>
<gene>
    <name evidence="2" type="ORF">DFR75_108128</name>
</gene>
<dbReference type="EMBL" id="SNXK01000008">
    <property type="protein sequence ID" value="TDP31523.1"/>
    <property type="molecule type" value="Genomic_DNA"/>
</dbReference>
<dbReference type="Proteomes" id="UP000295087">
    <property type="component" value="Unassembled WGS sequence"/>
</dbReference>
<feature type="region of interest" description="Disordered" evidence="1">
    <location>
        <begin position="187"/>
        <end position="216"/>
    </location>
</feature>
<feature type="compositionally biased region" description="Polar residues" evidence="1">
    <location>
        <begin position="207"/>
        <end position="216"/>
    </location>
</feature>
<organism evidence="2 3">
    <name type="scientific">Nocardia ignorata</name>
    <dbReference type="NCBI Taxonomy" id="145285"/>
    <lineage>
        <taxon>Bacteria</taxon>
        <taxon>Bacillati</taxon>
        <taxon>Actinomycetota</taxon>
        <taxon>Actinomycetes</taxon>
        <taxon>Mycobacteriales</taxon>
        <taxon>Nocardiaceae</taxon>
        <taxon>Nocardia</taxon>
    </lineage>
</organism>
<reference evidence="2 3" key="1">
    <citation type="submission" date="2019-03" db="EMBL/GenBank/DDBJ databases">
        <title>Genomic Encyclopedia of Type Strains, Phase IV (KMG-IV): sequencing the most valuable type-strain genomes for metagenomic binning, comparative biology and taxonomic classification.</title>
        <authorList>
            <person name="Goeker M."/>
        </authorList>
    </citation>
    <scope>NUCLEOTIDE SEQUENCE [LARGE SCALE GENOMIC DNA]</scope>
    <source>
        <strain evidence="2 3">DSM 44496</strain>
    </source>
</reference>
<name>A0A4R6P3B3_NOCIG</name>
<protein>
    <submittedName>
        <fullName evidence="2">Uncharacterized protein</fullName>
    </submittedName>
</protein>
<feature type="region of interest" description="Disordered" evidence="1">
    <location>
        <begin position="51"/>
        <end position="73"/>
    </location>
</feature>
<dbReference type="AlphaFoldDB" id="A0A4R6P3B3"/>
<evidence type="ECO:0000313" key="2">
    <source>
        <dbReference type="EMBL" id="TDP31523.1"/>
    </source>
</evidence>
<comment type="caution">
    <text evidence="2">The sequence shown here is derived from an EMBL/GenBank/DDBJ whole genome shotgun (WGS) entry which is preliminary data.</text>
</comment>
<keyword evidence="3" id="KW-1185">Reference proteome</keyword>
<sequence length="238" mass="26199">MPCATGPLPSSAALLRACGRRGVRRAEDRLGHYPHPCCRVDFAQRRRAPRYTHAQTGINGARVDPDDSEDPNRESISACALRFCGHRRTHDHAIRGVDEPGHPRFHQPAIDIDLYRGVHMIGFPCRIAVLASAGPPEEHIEVASRPLTFAQTCDVAACPHGSHDGSSTDSVPVRRRRVDVDAFRGGVQRHSHATRPTERVAGRRSGTVRSPVTSRQARYRPFDHDSGCVGVLVFTDTK</sequence>
<accession>A0A4R6P3B3</accession>
<evidence type="ECO:0000313" key="3">
    <source>
        <dbReference type="Proteomes" id="UP000295087"/>
    </source>
</evidence>